<keyword evidence="3" id="KW-0804">Transcription</keyword>
<dbReference type="InterPro" id="IPR003441">
    <property type="entry name" value="NAC-dom"/>
</dbReference>
<feature type="domain" description="NAC" evidence="5">
    <location>
        <begin position="66"/>
        <end position="217"/>
    </location>
</feature>
<evidence type="ECO:0000256" key="3">
    <source>
        <dbReference type="ARBA" id="ARBA00023163"/>
    </source>
</evidence>
<dbReference type="OrthoDB" id="1424968at2759"/>
<evidence type="ECO:0000256" key="2">
    <source>
        <dbReference type="ARBA" id="ARBA00023125"/>
    </source>
</evidence>
<dbReference type="PANTHER" id="PTHR31744:SF92">
    <property type="entry name" value="NAC DOMAIN-CONTAINING PROTEIN 87"/>
    <property type="match status" value="1"/>
</dbReference>
<reference evidence="6 7" key="1">
    <citation type="journal article" date="2017" name="Nature">
        <title>The Apostasia genome and the evolution of orchids.</title>
        <authorList>
            <person name="Zhang G.Q."/>
            <person name="Liu K.W."/>
            <person name="Li Z."/>
            <person name="Lohaus R."/>
            <person name="Hsiao Y.Y."/>
            <person name="Niu S.C."/>
            <person name="Wang J.Y."/>
            <person name="Lin Y.C."/>
            <person name="Xu Q."/>
            <person name="Chen L.J."/>
            <person name="Yoshida K."/>
            <person name="Fujiwara S."/>
            <person name="Wang Z.W."/>
            <person name="Zhang Y.Q."/>
            <person name="Mitsuda N."/>
            <person name="Wang M."/>
            <person name="Liu G.H."/>
            <person name="Pecoraro L."/>
            <person name="Huang H.X."/>
            <person name="Xiao X.J."/>
            <person name="Lin M."/>
            <person name="Wu X.Y."/>
            <person name="Wu W.L."/>
            <person name="Chen Y.Y."/>
            <person name="Chang S.B."/>
            <person name="Sakamoto S."/>
            <person name="Ohme-Takagi M."/>
            <person name="Yagi M."/>
            <person name="Zeng S.J."/>
            <person name="Shen C.Y."/>
            <person name="Yeh C.M."/>
            <person name="Luo Y.B."/>
            <person name="Tsai W.C."/>
            <person name="Van de Peer Y."/>
            <person name="Liu Z.J."/>
        </authorList>
    </citation>
    <scope>NUCLEOTIDE SEQUENCE [LARGE SCALE GENOMIC DNA]</scope>
    <source>
        <strain evidence="7">cv. Shenzhen</strain>
        <tissue evidence="6">Stem</tissue>
    </source>
</reference>
<protein>
    <submittedName>
        <fullName evidence="6">NAC domain-containing protein 100</fullName>
    </submittedName>
</protein>
<dbReference type="Pfam" id="PF02365">
    <property type="entry name" value="NAM"/>
    <property type="match status" value="1"/>
</dbReference>
<dbReference type="SUPFAM" id="SSF101941">
    <property type="entry name" value="NAC domain"/>
    <property type="match status" value="1"/>
</dbReference>
<evidence type="ECO:0000259" key="5">
    <source>
        <dbReference type="PROSITE" id="PS51005"/>
    </source>
</evidence>
<dbReference type="FunFam" id="2.170.150.80:FF:000006">
    <property type="entry name" value="NAC domain-containing protein 100-like"/>
    <property type="match status" value="1"/>
</dbReference>
<gene>
    <name evidence="6" type="primary">NAC100</name>
    <name evidence="6" type="ORF">AXF42_Ash004452</name>
</gene>
<dbReference type="GO" id="GO:0005634">
    <property type="term" value="C:nucleus"/>
    <property type="evidence" value="ECO:0007669"/>
    <property type="project" value="UniProtKB-ARBA"/>
</dbReference>
<dbReference type="EMBL" id="KZ451883">
    <property type="protein sequence ID" value="PKA66962.1"/>
    <property type="molecule type" value="Genomic_DNA"/>
</dbReference>
<dbReference type="GO" id="GO:0006355">
    <property type="term" value="P:regulation of DNA-templated transcription"/>
    <property type="evidence" value="ECO:0007669"/>
    <property type="project" value="InterPro"/>
</dbReference>
<keyword evidence="2" id="KW-0238">DNA-binding</keyword>
<dbReference type="PROSITE" id="PS51005">
    <property type="entry name" value="NAC"/>
    <property type="match status" value="1"/>
</dbReference>
<accession>A0A2I0BGR2</accession>
<organism evidence="6 7">
    <name type="scientific">Apostasia shenzhenica</name>
    <dbReference type="NCBI Taxonomy" id="1088818"/>
    <lineage>
        <taxon>Eukaryota</taxon>
        <taxon>Viridiplantae</taxon>
        <taxon>Streptophyta</taxon>
        <taxon>Embryophyta</taxon>
        <taxon>Tracheophyta</taxon>
        <taxon>Spermatophyta</taxon>
        <taxon>Magnoliopsida</taxon>
        <taxon>Liliopsida</taxon>
        <taxon>Asparagales</taxon>
        <taxon>Orchidaceae</taxon>
        <taxon>Apostasioideae</taxon>
        <taxon>Apostasia</taxon>
    </lineage>
</organism>
<keyword evidence="7" id="KW-1185">Reference proteome</keyword>
<sequence>MKYGDINTSHAKLLPHVPSTARIFVPNKKKNPLLFKALLPLPWLFLKCPLLHLFFLKLAMDESLHLPPGFRFHPTDEEIITHYLCPKLLHHGFTATAMGEVDLNKCEPWDLPSKAKMGEKEWYFFYSKDRKYPTGTRTNRATECGYWKATGKDKEIYRGKGILIGMKKTLVFYRGRAPKGEKTNWVMHEFRVEGKATLSNLPKPTKEEWVVCRVFHKSFGLKKSSLIRMNSFTSDLPDSPTLPPLTDQTPSAFNCDADDGGSDLNTILAGSGHLSSSYFSSAVNVGSPPAPAFIRRRCAAEQLSNQSMISQETGISTTTDRNRTDVMSCASYGSFDVPPAAALQDVADMWRW</sequence>
<dbReference type="PANTHER" id="PTHR31744">
    <property type="entry name" value="PROTEIN CUP-SHAPED COTYLEDON 2-RELATED"/>
    <property type="match status" value="1"/>
</dbReference>
<keyword evidence="1" id="KW-0805">Transcription regulation</keyword>
<evidence type="ECO:0000313" key="6">
    <source>
        <dbReference type="EMBL" id="PKA66962.1"/>
    </source>
</evidence>
<dbReference type="GO" id="GO:0003677">
    <property type="term" value="F:DNA binding"/>
    <property type="evidence" value="ECO:0007669"/>
    <property type="project" value="UniProtKB-KW"/>
</dbReference>
<keyword evidence="4" id="KW-0539">Nucleus</keyword>
<dbReference type="STRING" id="1088818.A0A2I0BGR2"/>
<evidence type="ECO:0000313" key="7">
    <source>
        <dbReference type="Proteomes" id="UP000236161"/>
    </source>
</evidence>
<dbReference type="Gene3D" id="2.170.150.80">
    <property type="entry name" value="NAC domain"/>
    <property type="match status" value="1"/>
</dbReference>
<name>A0A2I0BGR2_9ASPA</name>
<evidence type="ECO:0000256" key="4">
    <source>
        <dbReference type="ARBA" id="ARBA00023242"/>
    </source>
</evidence>
<dbReference type="Proteomes" id="UP000236161">
    <property type="component" value="Unassembled WGS sequence"/>
</dbReference>
<dbReference type="AlphaFoldDB" id="A0A2I0BGR2"/>
<dbReference type="InterPro" id="IPR036093">
    <property type="entry name" value="NAC_dom_sf"/>
</dbReference>
<evidence type="ECO:0000256" key="1">
    <source>
        <dbReference type="ARBA" id="ARBA00023015"/>
    </source>
</evidence>
<proteinExistence type="predicted"/>